<evidence type="ECO:0000313" key="9">
    <source>
        <dbReference type="EnsemblMetazoa" id="HelroP180578"/>
    </source>
</evidence>
<dbReference type="InterPro" id="IPR035892">
    <property type="entry name" value="C2_domain_sf"/>
</dbReference>
<feature type="domain" description="FerIin" evidence="7">
    <location>
        <begin position="206"/>
        <end position="268"/>
    </location>
</feature>
<keyword evidence="5" id="KW-0472">Membrane</keyword>
<organism evidence="9 10">
    <name type="scientific">Helobdella robusta</name>
    <name type="common">Californian leech</name>
    <dbReference type="NCBI Taxonomy" id="6412"/>
    <lineage>
        <taxon>Eukaryota</taxon>
        <taxon>Metazoa</taxon>
        <taxon>Spiralia</taxon>
        <taxon>Lophotrochozoa</taxon>
        <taxon>Annelida</taxon>
        <taxon>Clitellata</taxon>
        <taxon>Hirudinea</taxon>
        <taxon>Rhynchobdellida</taxon>
        <taxon>Glossiphoniidae</taxon>
        <taxon>Helobdella</taxon>
    </lineage>
</organism>
<evidence type="ECO:0000256" key="1">
    <source>
        <dbReference type="ARBA" id="ARBA00004370"/>
    </source>
</evidence>
<dbReference type="EMBL" id="KB097594">
    <property type="protein sequence ID" value="ESN93714.1"/>
    <property type="molecule type" value="Genomic_DNA"/>
</dbReference>
<dbReference type="PANTHER" id="PTHR12546">
    <property type="entry name" value="FER-1-LIKE"/>
    <property type="match status" value="1"/>
</dbReference>
<keyword evidence="2" id="KW-0812">Transmembrane</keyword>
<dbReference type="EnsemblMetazoa" id="HelroT180578">
    <property type="protein sequence ID" value="HelroP180578"/>
    <property type="gene ID" value="HelroG180578"/>
</dbReference>
<dbReference type="SUPFAM" id="SSF49562">
    <property type="entry name" value="C2 domain (Calcium/lipid-binding domain, CaLB)"/>
    <property type="match status" value="1"/>
</dbReference>
<evidence type="ECO:0000256" key="4">
    <source>
        <dbReference type="ARBA" id="ARBA00022989"/>
    </source>
</evidence>
<evidence type="ECO:0000256" key="5">
    <source>
        <dbReference type="ARBA" id="ARBA00023136"/>
    </source>
</evidence>
<dbReference type="SMART" id="SM01202">
    <property type="entry name" value="FerI"/>
    <property type="match status" value="1"/>
</dbReference>
<dbReference type="GO" id="GO:0016020">
    <property type="term" value="C:membrane"/>
    <property type="evidence" value="ECO:0007669"/>
    <property type="project" value="UniProtKB-SubCell"/>
</dbReference>
<comment type="subcellular location">
    <subcellularLocation>
        <location evidence="1">Membrane</location>
    </subcellularLocation>
</comment>
<dbReference type="eggNOG" id="KOG1326">
    <property type="taxonomic scope" value="Eukaryota"/>
</dbReference>
<dbReference type="InParanoid" id="T1FG25"/>
<dbReference type="EMBL" id="AMQM01007274">
    <property type="status" value="NOT_ANNOTATED_CDS"/>
    <property type="molecule type" value="Genomic_DNA"/>
</dbReference>
<evidence type="ECO:0000256" key="2">
    <source>
        <dbReference type="ARBA" id="ARBA00022692"/>
    </source>
</evidence>
<dbReference type="HOGENOM" id="CLU_1031653_0_0_1"/>
<dbReference type="KEGG" id="hro:HELRODRAFT_180578"/>
<dbReference type="EMBL" id="AMQM01007276">
    <property type="status" value="NOT_ANNOTATED_CDS"/>
    <property type="molecule type" value="Genomic_DNA"/>
</dbReference>
<dbReference type="EMBL" id="AMQM01007275">
    <property type="status" value="NOT_ANNOTATED_CDS"/>
    <property type="molecule type" value="Genomic_DNA"/>
</dbReference>
<keyword evidence="10" id="KW-1185">Reference proteome</keyword>
<dbReference type="Gene3D" id="2.60.40.150">
    <property type="entry name" value="C2 domain"/>
    <property type="match status" value="1"/>
</dbReference>
<feature type="region of interest" description="Disordered" evidence="6">
    <location>
        <begin position="251"/>
        <end position="270"/>
    </location>
</feature>
<dbReference type="CTD" id="20207774"/>
<dbReference type="Pfam" id="PF08151">
    <property type="entry name" value="FerI"/>
    <property type="match status" value="1"/>
</dbReference>
<dbReference type="InterPro" id="IPR037721">
    <property type="entry name" value="Ferlin"/>
</dbReference>
<dbReference type="GeneID" id="20207774"/>
<proteinExistence type="predicted"/>
<reference evidence="9" key="3">
    <citation type="submission" date="2015-06" db="UniProtKB">
        <authorList>
            <consortium name="EnsemblMetazoa"/>
        </authorList>
    </citation>
    <scope>IDENTIFICATION</scope>
</reference>
<evidence type="ECO:0000256" key="3">
    <source>
        <dbReference type="ARBA" id="ARBA00022737"/>
    </source>
</evidence>
<dbReference type="PANTHER" id="PTHR12546:SF60">
    <property type="entry name" value="MISFIRE, ISOFORM F"/>
    <property type="match status" value="1"/>
</dbReference>
<name>T1FG25_HELRO</name>
<dbReference type="OrthoDB" id="10059618at2759"/>
<dbReference type="InterPro" id="IPR012968">
    <property type="entry name" value="FerIin_dom"/>
</dbReference>
<sequence>MALVVNLKTVEYLKGKYDRIVRITFRGKTLQSNVVNSAKRVAYFGQVTITFEVTYVSPDGQVGNWANRMSQQFDYPIRMQGQDEEALVAEERALLQAVTGQQAEEDENDVTSKSDRLDDDDDEDVGSGLFIMENAAYDKKSKTAYVDLQLDRPKDFEVMITIIEAQQLSGLDIDPVIKVEVGEESKYTTILGNVVAAKKMIGQFRCDLGTVYMAQDHQFYHKWAVLMDPKELDAGPKGYVKCDIAITGKGQAIKPPKSAKDDTETDNIEG</sequence>
<evidence type="ECO:0000313" key="10">
    <source>
        <dbReference type="Proteomes" id="UP000015101"/>
    </source>
</evidence>
<evidence type="ECO:0000259" key="7">
    <source>
        <dbReference type="SMART" id="SM01202"/>
    </source>
</evidence>
<keyword evidence="4" id="KW-1133">Transmembrane helix</keyword>
<gene>
    <name evidence="9" type="primary">20207774</name>
    <name evidence="8" type="ORF">HELRODRAFT_180578</name>
</gene>
<reference evidence="10" key="1">
    <citation type="submission" date="2012-12" db="EMBL/GenBank/DDBJ databases">
        <authorList>
            <person name="Hellsten U."/>
            <person name="Grimwood J."/>
            <person name="Chapman J.A."/>
            <person name="Shapiro H."/>
            <person name="Aerts A."/>
            <person name="Otillar R.P."/>
            <person name="Terry A.Y."/>
            <person name="Boore J.L."/>
            <person name="Simakov O."/>
            <person name="Marletaz F."/>
            <person name="Cho S.-J."/>
            <person name="Edsinger-Gonzales E."/>
            <person name="Havlak P."/>
            <person name="Kuo D.-H."/>
            <person name="Larsson T."/>
            <person name="Lv J."/>
            <person name="Arendt D."/>
            <person name="Savage R."/>
            <person name="Osoegawa K."/>
            <person name="de Jong P."/>
            <person name="Lindberg D.R."/>
            <person name="Seaver E.C."/>
            <person name="Weisblat D.A."/>
            <person name="Putnam N.H."/>
            <person name="Grigoriev I.V."/>
            <person name="Rokhsar D.S."/>
        </authorList>
    </citation>
    <scope>NUCLEOTIDE SEQUENCE</scope>
</reference>
<reference evidence="8 10" key="2">
    <citation type="journal article" date="2013" name="Nature">
        <title>Insights into bilaterian evolution from three spiralian genomes.</title>
        <authorList>
            <person name="Simakov O."/>
            <person name="Marletaz F."/>
            <person name="Cho S.J."/>
            <person name="Edsinger-Gonzales E."/>
            <person name="Havlak P."/>
            <person name="Hellsten U."/>
            <person name="Kuo D.H."/>
            <person name="Larsson T."/>
            <person name="Lv J."/>
            <person name="Arendt D."/>
            <person name="Savage R."/>
            <person name="Osoegawa K."/>
            <person name="de Jong P."/>
            <person name="Grimwood J."/>
            <person name="Chapman J.A."/>
            <person name="Shapiro H."/>
            <person name="Aerts A."/>
            <person name="Otillar R.P."/>
            <person name="Terry A.Y."/>
            <person name="Boore J.L."/>
            <person name="Grigoriev I.V."/>
            <person name="Lindberg D.R."/>
            <person name="Seaver E.C."/>
            <person name="Weisblat D.A."/>
            <person name="Putnam N.H."/>
            <person name="Rokhsar D.S."/>
        </authorList>
    </citation>
    <scope>NUCLEOTIDE SEQUENCE</scope>
</reference>
<protein>
    <recommendedName>
        <fullName evidence="7">FerIin domain-containing protein</fullName>
    </recommendedName>
</protein>
<accession>T1FG25</accession>
<keyword evidence="3" id="KW-0677">Repeat</keyword>
<dbReference type="RefSeq" id="XP_009028142.1">
    <property type="nucleotide sequence ID" value="XM_009029894.1"/>
</dbReference>
<evidence type="ECO:0000256" key="6">
    <source>
        <dbReference type="SAM" id="MobiDB-lite"/>
    </source>
</evidence>
<dbReference type="Proteomes" id="UP000015101">
    <property type="component" value="Unassembled WGS sequence"/>
</dbReference>
<evidence type="ECO:0000313" key="8">
    <source>
        <dbReference type="EMBL" id="ESN93714.1"/>
    </source>
</evidence>
<dbReference type="AlphaFoldDB" id="T1FG25"/>
<feature type="region of interest" description="Disordered" evidence="6">
    <location>
        <begin position="98"/>
        <end position="122"/>
    </location>
</feature>